<evidence type="ECO:0000313" key="3">
    <source>
        <dbReference type="EMBL" id="RWA08329.1"/>
    </source>
</evidence>
<feature type="compositionally biased region" description="Low complexity" evidence="2">
    <location>
        <begin position="134"/>
        <end position="162"/>
    </location>
</feature>
<dbReference type="InterPro" id="IPR036703">
    <property type="entry name" value="MOB_kinase_act_sf"/>
</dbReference>
<evidence type="ECO:0000256" key="1">
    <source>
        <dbReference type="PIRSR" id="PIRSR605301-1"/>
    </source>
</evidence>
<dbReference type="Pfam" id="PF03637">
    <property type="entry name" value="Mob1_phocein"/>
    <property type="match status" value="2"/>
</dbReference>
<feature type="binding site" evidence="1">
    <location>
        <position position="374"/>
    </location>
    <ligand>
        <name>Zn(2+)</name>
        <dbReference type="ChEBI" id="CHEBI:29105"/>
    </ligand>
</feature>
<evidence type="ECO:0000313" key="4">
    <source>
        <dbReference type="Proteomes" id="UP000286045"/>
    </source>
</evidence>
<reference evidence="3 4" key="1">
    <citation type="submission" date="2018-12" db="EMBL/GenBank/DDBJ databases">
        <title>Draft genome sequence of Xylaria grammica IHI A82.</title>
        <authorList>
            <person name="Buettner E."/>
            <person name="Kellner H."/>
        </authorList>
    </citation>
    <scope>NUCLEOTIDE SEQUENCE [LARGE SCALE GENOMIC DNA]</scope>
    <source>
        <strain evidence="3 4">IHI A82</strain>
    </source>
</reference>
<dbReference type="STRING" id="363999.A0A439D1L0"/>
<protein>
    <recommendedName>
        <fullName evidence="5">Mob1/phocein</fullName>
    </recommendedName>
</protein>
<organism evidence="3 4">
    <name type="scientific">Xylaria grammica</name>
    <dbReference type="NCBI Taxonomy" id="363999"/>
    <lineage>
        <taxon>Eukaryota</taxon>
        <taxon>Fungi</taxon>
        <taxon>Dikarya</taxon>
        <taxon>Ascomycota</taxon>
        <taxon>Pezizomycotina</taxon>
        <taxon>Sordariomycetes</taxon>
        <taxon>Xylariomycetidae</taxon>
        <taxon>Xylariales</taxon>
        <taxon>Xylariaceae</taxon>
        <taxon>Xylaria</taxon>
    </lineage>
</organism>
<dbReference type="EMBL" id="RYZI01000206">
    <property type="protein sequence ID" value="RWA08329.1"/>
    <property type="molecule type" value="Genomic_DNA"/>
</dbReference>
<evidence type="ECO:0008006" key="5">
    <source>
        <dbReference type="Google" id="ProtNLM"/>
    </source>
</evidence>
<evidence type="ECO:0000256" key="2">
    <source>
        <dbReference type="SAM" id="MobiDB-lite"/>
    </source>
</evidence>
<feature type="binding site" evidence="1">
    <location>
        <position position="269"/>
    </location>
    <ligand>
        <name>Zn(2+)</name>
        <dbReference type="ChEBI" id="CHEBI:29105"/>
    </ligand>
</feature>
<dbReference type="SMART" id="SM01388">
    <property type="entry name" value="Mob1_phocein"/>
    <property type="match status" value="1"/>
</dbReference>
<name>A0A439D1L0_9PEZI</name>
<feature type="binding site" evidence="1">
    <location>
        <position position="264"/>
    </location>
    <ligand>
        <name>Zn(2+)</name>
        <dbReference type="ChEBI" id="CHEBI:29105"/>
    </ligand>
</feature>
<keyword evidence="1" id="KW-0479">Metal-binding</keyword>
<dbReference type="Gene3D" id="1.20.140.30">
    <property type="entry name" value="MOB kinase activator"/>
    <property type="match status" value="1"/>
</dbReference>
<gene>
    <name evidence="3" type="ORF">EKO27_g6780</name>
</gene>
<comment type="caution">
    <text evidence="3">The sequence shown here is derived from an EMBL/GenBank/DDBJ whole genome shotgun (WGS) entry which is preliminary data.</text>
</comment>
<dbReference type="AlphaFoldDB" id="A0A439D1L0"/>
<dbReference type="SUPFAM" id="SSF101152">
    <property type="entry name" value="Mob1/phocein"/>
    <property type="match status" value="1"/>
</dbReference>
<accession>A0A439D1L0</accession>
<proteinExistence type="predicted"/>
<dbReference type="InterPro" id="IPR005301">
    <property type="entry name" value="MOB_kinase_act_fam"/>
</dbReference>
<feature type="binding site" evidence="1">
    <location>
        <position position="379"/>
    </location>
    <ligand>
        <name>Zn(2+)</name>
        <dbReference type="ChEBI" id="CHEBI:29105"/>
    </ligand>
</feature>
<feature type="region of interest" description="Disordered" evidence="2">
    <location>
        <begin position="121"/>
        <end position="194"/>
    </location>
</feature>
<feature type="compositionally biased region" description="Polar residues" evidence="2">
    <location>
        <begin position="121"/>
        <end position="133"/>
    </location>
</feature>
<keyword evidence="4" id="KW-1185">Reference proteome</keyword>
<dbReference type="PANTHER" id="PTHR22599">
    <property type="entry name" value="MPS ONE BINDER KINASE ACTIVATOR-LIKE MOB"/>
    <property type="match status" value="1"/>
</dbReference>
<keyword evidence="1" id="KW-0862">Zinc</keyword>
<dbReference type="Proteomes" id="UP000286045">
    <property type="component" value="Unassembled WGS sequence"/>
</dbReference>
<sequence>MNPATTSTALITCKTTESHERPASRGRRHYLGTFFGRPFLGLFVAASSQVHPKDSNSPIPARLRYQSDHVQLILRHTSHTHPGLFSGGWDGMHFEFGFNTLVSSLKSLQLVPWSNTNEQCSWGTSTRAPGQNRSPSSTSQPSSPNDVAPSTQASQPSSSSAPRIPPLPTSPPLAQNIGVDDTNGGGPNGEDVLNSYHLPRPLPLWLNSSYAKHIVKGNFMTLSARPKTVEQAEWVAHQVVEHYRNLWNFVRVIHEKDEDGSTICNPSTCPRMSAGANHSFTWLNARREPVELPAYEYITLMQRWISGKIDDVNIFPTDSNGVSFAHNPSITTTPLSQLSSPGDRDWVGKRSGFPENFVEVCQTIFRQMFRVYAHLYWAHFIDPFYHLNLEKQLNSCFSHFVLTACALDMLKPQELEPMQPLIDMWAANGTFPPGSKAYDYANHRVGERLVQLSGTV</sequence>